<evidence type="ECO:0000259" key="2">
    <source>
        <dbReference type="Pfam" id="PF01408"/>
    </source>
</evidence>
<evidence type="ECO:0000313" key="4">
    <source>
        <dbReference type="EMBL" id="PIN00949.1"/>
    </source>
</evidence>
<feature type="domain" description="Gfo/Idh/MocA-like oxidoreductase N-terminal" evidence="2">
    <location>
        <begin position="13"/>
        <end position="131"/>
    </location>
</feature>
<dbReference type="Pfam" id="PF22725">
    <property type="entry name" value="GFO_IDH_MocA_C3"/>
    <property type="match status" value="1"/>
</dbReference>
<dbReference type="PANTHER" id="PTHR46368:SF19">
    <property type="entry name" value="GFO_IDH_MOCA-LIKE OXIDOREDUCTASE N-TERMINAL DOMAIN-CONTAINING PROTEIN"/>
    <property type="match status" value="1"/>
</dbReference>
<dbReference type="InterPro" id="IPR036291">
    <property type="entry name" value="NAD(P)-bd_dom_sf"/>
</dbReference>
<proteinExistence type="inferred from homology"/>
<protein>
    <submittedName>
        <fullName evidence="4">Dimeric dihydrodiol dehydrogenase</fullName>
        <ecNumber evidence="4">1.1.1.179</ecNumber>
    </submittedName>
</protein>
<dbReference type="PANTHER" id="PTHR46368">
    <property type="match status" value="1"/>
</dbReference>
<dbReference type="Gene3D" id="3.30.360.10">
    <property type="entry name" value="Dihydrodipicolinate Reductase, domain 2"/>
    <property type="match status" value="1"/>
</dbReference>
<dbReference type="GO" id="GO:0000166">
    <property type="term" value="F:nucleotide binding"/>
    <property type="evidence" value="ECO:0007669"/>
    <property type="project" value="InterPro"/>
</dbReference>
<dbReference type="AlphaFoldDB" id="A0A2G9G6L5"/>
<gene>
    <name evidence="4" type="ORF">CDL12_26551</name>
</gene>
<dbReference type="Gene3D" id="3.40.50.720">
    <property type="entry name" value="NAD(P)-binding Rossmann-like Domain"/>
    <property type="match status" value="1"/>
</dbReference>
<reference evidence="5" key="1">
    <citation type="journal article" date="2018" name="Gigascience">
        <title>Genome assembly of the Pink Ipe (Handroanthus impetiginosus, Bignoniaceae), a highly valued, ecologically keystone Neotropical timber forest tree.</title>
        <authorList>
            <person name="Silva-Junior O.B."/>
            <person name="Grattapaglia D."/>
            <person name="Novaes E."/>
            <person name="Collevatti R.G."/>
        </authorList>
    </citation>
    <scope>NUCLEOTIDE SEQUENCE [LARGE SCALE GENOMIC DNA]</scope>
    <source>
        <strain evidence="5">cv. UFG-1</strain>
    </source>
</reference>
<sequence length="366" mass="39840">MAAADPPPSPPVSFGIIGCARIAHKVSRAMLLSPNSTIVAIGCRSAEKAAAFAKDNGFPASAKTYGSYDAVLEDPDVDALYIPLPTSLHLHWAVLAAKKKKHVLLDKPVALNVGELDEILAACESSGVQYMDATMWMHHPRTAEMKAFLSDERRFGQLKAVQSCFTFAADKYFLENDIRVKPDLDALGALGDAGWYCVGSILWAADFDLPKSVLALRGTVFNSAGVILACSASLHWEEGKVATFYCSFEANLATDVTVFGTKGTLRFHDFIIPFEEREALFSTAEKSGFTEPLTGWEGKPSQHTVITELPQEALMVTEFSRLVGSIKFEGAKPEKKWPSLSRKTQLVLDAVKASIEKGYETVEIVS</sequence>
<evidence type="ECO:0000259" key="3">
    <source>
        <dbReference type="Pfam" id="PF22725"/>
    </source>
</evidence>
<accession>A0A2G9G6L5</accession>
<dbReference type="SUPFAM" id="SSF51735">
    <property type="entry name" value="NAD(P)-binding Rossmann-fold domains"/>
    <property type="match status" value="1"/>
</dbReference>
<organism evidence="4 5">
    <name type="scientific">Handroanthus impetiginosus</name>
    <dbReference type="NCBI Taxonomy" id="429701"/>
    <lineage>
        <taxon>Eukaryota</taxon>
        <taxon>Viridiplantae</taxon>
        <taxon>Streptophyta</taxon>
        <taxon>Embryophyta</taxon>
        <taxon>Tracheophyta</taxon>
        <taxon>Spermatophyta</taxon>
        <taxon>Magnoliopsida</taxon>
        <taxon>eudicotyledons</taxon>
        <taxon>Gunneridae</taxon>
        <taxon>Pentapetalae</taxon>
        <taxon>asterids</taxon>
        <taxon>lamiids</taxon>
        <taxon>Lamiales</taxon>
        <taxon>Bignoniaceae</taxon>
        <taxon>Crescentiina</taxon>
        <taxon>Tabebuia alliance</taxon>
        <taxon>Handroanthus</taxon>
    </lineage>
</organism>
<dbReference type="EMBL" id="NKXS01006672">
    <property type="protein sequence ID" value="PIN00949.1"/>
    <property type="molecule type" value="Genomic_DNA"/>
</dbReference>
<dbReference type="InterPro" id="IPR055170">
    <property type="entry name" value="GFO_IDH_MocA-like_dom"/>
</dbReference>
<dbReference type="EC" id="1.1.1.179" evidence="4"/>
<comment type="similarity">
    <text evidence="1">Belongs to the Gfo/Idh/MocA family.</text>
</comment>
<name>A0A2G9G6L5_9LAMI</name>
<dbReference type="Proteomes" id="UP000231279">
    <property type="component" value="Unassembled WGS sequence"/>
</dbReference>
<evidence type="ECO:0000313" key="5">
    <source>
        <dbReference type="Proteomes" id="UP000231279"/>
    </source>
</evidence>
<evidence type="ECO:0000256" key="1">
    <source>
        <dbReference type="ARBA" id="ARBA00010928"/>
    </source>
</evidence>
<dbReference type="OrthoDB" id="2129491at2759"/>
<dbReference type="Pfam" id="PF01408">
    <property type="entry name" value="GFO_IDH_MocA"/>
    <property type="match status" value="1"/>
</dbReference>
<feature type="domain" description="GFO/IDH/MocA-like oxidoreductase" evidence="3">
    <location>
        <begin position="151"/>
        <end position="266"/>
    </location>
</feature>
<comment type="caution">
    <text evidence="4">The sequence shown here is derived from an EMBL/GenBank/DDBJ whole genome shotgun (WGS) entry which is preliminary data.</text>
</comment>
<dbReference type="STRING" id="429701.A0A2G9G6L5"/>
<dbReference type="InterPro" id="IPR000683">
    <property type="entry name" value="Gfo/Idh/MocA-like_OxRdtase_N"/>
</dbReference>
<keyword evidence="5" id="KW-1185">Reference proteome</keyword>
<dbReference type="GO" id="GO:0047837">
    <property type="term" value="F:D-xylose 1-dehydrogenase (NADP+) activity"/>
    <property type="evidence" value="ECO:0007669"/>
    <property type="project" value="UniProtKB-EC"/>
</dbReference>
<keyword evidence="4" id="KW-0560">Oxidoreductase</keyword>
<dbReference type="SUPFAM" id="SSF55347">
    <property type="entry name" value="Glyceraldehyde-3-phosphate dehydrogenase-like, C-terminal domain"/>
    <property type="match status" value="1"/>
</dbReference>